<proteinExistence type="inferred from homology"/>
<sequence length="188" mass="21104">MIHKLGETPGIETFEERKVLYRGRILTLAVDRVRLPSGAPRDREVVTHAPAAAVLPLPDERTVLLIRQYRHPARQVLWEIPAGLVEEGESPEETAARELQEETGFAARRWETGPRFFTSPGFSDEVIHLFVARDLTPSPLPGDEDEWIAPVAVPVQDLEQMIRSGAFVDGKTLLALSWYLGQCRTREG</sequence>
<keyword evidence="2 3" id="KW-0378">Hydrolase</keyword>
<comment type="similarity">
    <text evidence="3">Belongs to the Nudix hydrolase family.</text>
</comment>
<evidence type="ECO:0000256" key="3">
    <source>
        <dbReference type="RuleBase" id="RU003476"/>
    </source>
</evidence>
<evidence type="ECO:0000259" key="4">
    <source>
        <dbReference type="PROSITE" id="PS51462"/>
    </source>
</evidence>
<dbReference type="OrthoDB" id="9806150at2"/>
<evidence type="ECO:0000313" key="6">
    <source>
        <dbReference type="Proteomes" id="UP000005096"/>
    </source>
</evidence>
<dbReference type="STRING" id="584708.Apau_1338"/>
<dbReference type="AlphaFoldDB" id="E3CZ88"/>
<evidence type="ECO:0000256" key="1">
    <source>
        <dbReference type="ARBA" id="ARBA00001946"/>
    </source>
</evidence>
<accession>E3CZ88</accession>
<dbReference type="RefSeq" id="WP_006300962.1">
    <property type="nucleotide sequence ID" value="NZ_CM001022.1"/>
</dbReference>
<evidence type="ECO:0000256" key="2">
    <source>
        <dbReference type="ARBA" id="ARBA00022801"/>
    </source>
</evidence>
<dbReference type="Gene3D" id="3.90.79.10">
    <property type="entry name" value="Nucleoside Triphosphate Pyrophosphohydrolase"/>
    <property type="match status" value="1"/>
</dbReference>
<dbReference type="InterPro" id="IPR000086">
    <property type="entry name" value="NUDIX_hydrolase_dom"/>
</dbReference>
<dbReference type="Pfam" id="PF00293">
    <property type="entry name" value="NUDIX"/>
    <property type="match status" value="1"/>
</dbReference>
<dbReference type="InterPro" id="IPR020084">
    <property type="entry name" value="NUDIX_hydrolase_CS"/>
</dbReference>
<dbReference type="CDD" id="cd03424">
    <property type="entry name" value="NUDIX_ADPRase_Nudt5_UGPPase_Nudt14"/>
    <property type="match status" value="1"/>
</dbReference>
<dbReference type="eggNOG" id="COG0494">
    <property type="taxonomic scope" value="Bacteria"/>
</dbReference>
<dbReference type="GO" id="GO:0005829">
    <property type="term" value="C:cytosol"/>
    <property type="evidence" value="ECO:0007669"/>
    <property type="project" value="TreeGrafter"/>
</dbReference>
<dbReference type="PANTHER" id="PTHR11839">
    <property type="entry name" value="UDP/ADP-SUGAR PYROPHOSPHATASE"/>
    <property type="match status" value="1"/>
</dbReference>
<dbReference type="PRINTS" id="PR00502">
    <property type="entry name" value="NUDIXFAMILY"/>
</dbReference>
<dbReference type="InterPro" id="IPR015797">
    <property type="entry name" value="NUDIX_hydrolase-like_dom_sf"/>
</dbReference>
<dbReference type="GO" id="GO:0019693">
    <property type="term" value="P:ribose phosphate metabolic process"/>
    <property type="evidence" value="ECO:0007669"/>
    <property type="project" value="TreeGrafter"/>
</dbReference>
<comment type="cofactor">
    <cofactor evidence="1">
        <name>Mg(2+)</name>
        <dbReference type="ChEBI" id="CHEBI:18420"/>
    </cofactor>
</comment>
<dbReference type="SUPFAM" id="SSF55811">
    <property type="entry name" value="Nudix"/>
    <property type="match status" value="1"/>
</dbReference>
<dbReference type="PaxDb" id="584708-Apau_1338"/>
<dbReference type="PANTHER" id="PTHR11839:SF18">
    <property type="entry name" value="NUDIX HYDROLASE DOMAIN-CONTAINING PROTEIN"/>
    <property type="match status" value="1"/>
</dbReference>
<reference evidence="5 6" key="1">
    <citation type="journal article" date="2010" name="Stand. Genomic Sci.">
        <title>Non-contiguous finished genome sequence of Aminomonas paucivorans type strain (GLU-3).</title>
        <authorList>
            <person name="Pitluck S."/>
            <person name="Yasawong M."/>
            <person name="Held B."/>
            <person name="Lapidus A."/>
            <person name="Nolan M."/>
            <person name="Copeland A."/>
            <person name="Lucas S."/>
            <person name="Del Rio T.G."/>
            <person name="Tice H."/>
            <person name="Cheng J.F."/>
            <person name="Chertkov O."/>
            <person name="Goodwin L."/>
            <person name="Tapia R."/>
            <person name="Han C."/>
            <person name="Liolios K."/>
            <person name="Ivanova N."/>
            <person name="Mavromatis K."/>
            <person name="Ovchinnikova G."/>
            <person name="Pati A."/>
            <person name="Chen A."/>
            <person name="Palaniappan K."/>
            <person name="Land M."/>
            <person name="Hauser L."/>
            <person name="Chang Y.J."/>
            <person name="Jeffries C.D."/>
            <person name="Pukall R."/>
            <person name="Spring S."/>
            <person name="Rohde M."/>
            <person name="Sikorski J."/>
            <person name="Goker M."/>
            <person name="Woyke T."/>
            <person name="Bristow J."/>
            <person name="Eisen J.A."/>
            <person name="Markowitz V."/>
            <person name="Hugenholtz P."/>
            <person name="Kyrpides N.C."/>
            <person name="Klenk H.P."/>
        </authorList>
    </citation>
    <scope>NUCLEOTIDE SEQUENCE [LARGE SCALE GENOMIC DNA]</scope>
    <source>
        <strain evidence="5 6">DSM 12260</strain>
    </source>
</reference>
<dbReference type="EMBL" id="CM001022">
    <property type="protein sequence ID" value="EFQ23759.1"/>
    <property type="molecule type" value="Genomic_DNA"/>
</dbReference>
<protein>
    <submittedName>
        <fullName evidence="5">NUDIX hydrolase</fullName>
    </submittedName>
</protein>
<dbReference type="GO" id="GO:0006753">
    <property type="term" value="P:nucleoside phosphate metabolic process"/>
    <property type="evidence" value="ECO:0007669"/>
    <property type="project" value="TreeGrafter"/>
</dbReference>
<dbReference type="Proteomes" id="UP000005096">
    <property type="component" value="Chromosome"/>
</dbReference>
<feature type="domain" description="Nudix hydrolase" evidence="4">
    <location>
        <begin position="46"/>
        <end position="180"/>
    </location>
</feature>
<evidence type="ECO:0000313" key="5">
    <source>
        <dbReference type="EMBL" id="EFQ23759.1"/>
    </source>
</evidence>
<dbReference type="HOGENOM" id="CLU_062658_5_2_0"/>
<organism evidence="5 6">
    <name type="scientific">Aminomonas paucivorans DSM 12260</name>
    <dbReference type="NCBI Taxonomy" id="584708"/>
    <lineage>
        <taxon>Bacteria</taxon>
        <taxon>Thermotogati</taxon>
        <taxon>Synergistota</taxon>
        <taxon>Synergistia</taxon>
        <taxon>Synergistales</taxon>
        <taxon>Synergistaceae</taxon>
        <taxon>Aminomonas</taxon>
    </lineage>
</organism>
<gene>
    <name evidence="5" type="ORF">Apau_1338</name>
</gene>
<dbReference type="InterPro" id="IPR020476">
    <property type="entry name" value="Nudix_hydrolase"/>
</dbReference>
<dbReference type="PROSITE" id="PS51462">
    <property type="entry name" value="NUDIX"/>
    <property type="match status" value="1"/>
</dbReference>
<name>E3CZ88_9BACT</name>
<dbReference type="PROSITE" id="PS00893">
    <property type="entry name" value="NUDIX_BOX"/>
    <property type="match status" value="1"/>
</dbReference>
<dbReference type="GO" id="GO:0016462">
    <property type="term" value="F:pyrophosphatase activity"/>
    <property type="evidence" value="ECO:0007669"/>
    <property type="project" value="UniProtKB-ARBA"/>
</dbReference>
<keyword evidence="6" id="KW-1185">Reference proteome</keyword>